<organism evidence="2 3">
    <name type="scientific">Actinokineospora spheciospongiae</name>
    <dbReference type="NCBI Taxonomy" id="909613"/>
    <lineage>
        <taxon>Bacteria</taxon>
        <taxon>Bacillati</taxon>
        <taxon>Actinomycetota</taxon>
        <taxon>Actinomycetes</taxon>
        <taxon>Pseudonocardiales</taxon>
        <taxon>Pseudonocardiaceae</taxon>
        <taxon>Actinokineospora</taxon>
    </lineage>
</organism>
<proteinExistence type="predicted"/>
<dbReference type="STRING" id="909613.UO65_1711"/>
<evidence type="ECO:0000313" key="2">
    <source>
        <dbReference type="EMBL" id="EWC63001.1"/>
    </source>
</evidence>
<reference evidence="2 3" key="1">
    <citation type="journal article" date="2014" name="Genome Announc.">
        <title>Draft Genome Sequence of the Antitrypanosomally Active Sponge-Associated Bacterium Actinokineospora sp. Strain EG49.</title>
        <authorList>
            <person name="Harjes J."/>
            <person name="Ryu T."/>
            <person name="Abdelmohsen U.R."/>
            <person name="Moitinho-Silva L."/>
            <person name="Horn H."/>
            <person name="Ravasi T."/>
            <person name="Hentschel U."/>
        </authorList>
    </citation>
    <scope>NUCLEOTIDE SEQUENCE [LARGE SCALE GENOMIC DNA]</scope>
    <source>
        <strain evidence="2 3">EG49</strain>
    </source>
</reference>
<dbReference type="EMBL" id="AYXG01000060">
    <property type="protein sequence ID" value="EWC63001.1"/>
    <property type="molecule type" value="Genomic_DNA"/>
</dbReference>
<feature type="region of interest" description="Disordered" evidence="1">
    <location>
        <begin position="209"/>
        <end position="230"/>
    </location>
</feature>
<protein>
    <submittedName>
        <fullName evidence="2">Uncharacterized protein</fullName>
    </submittedName>
</protein>
<accession>W7J206</accession>
<evidence type="ECO:0000313" key="3">
    <source>
        <dbReference type="Proteomes" id="UP000019277"/>
    </source>
</evidence>
<sequence>MPLGHIELAGLNVPDDPQTRARFAELTRPGGVELRPAETYEASDPAGLITVTVDRAQMVTNVHIRPRWYERLRPEAFPAALYNTYITAVQRAFAVEFAHRPQSPGSQPGPPAPEESSVHLAELPIEEFIARTRSRLDAIDAEYDAIRRREQAPPVATTEVRSPLGYLTMHVRDGGPIAIHGNPQALDNPSGTALAEDVAHLFARAGFGVEPDARPRPAARPRTGGDVADDDYFDGFKVLGKRGENG</sequence>
<keyword evidence="3" id="KW-1185">Reference proteome</keyword>
<dbReference type="OrthoDB" id="3685810at2"/>
<dbReference type="Gene3D" id="3.30.1310.10">
    <property type="entry name" value="Nucleoid-associated protein YbaB-like domain"/>
    <property type="match status" value="1"/>
</dbReference>
<dbReference type="eggNOG" id="ENOG5032FIG">
    <property type="taxonomic scope" value="Bacteria"/>
</dbReference>
<name>W7J206_9PSEU</name>
<gene>
    <name evidence="2" type="ORF">UO65_1711</name>
</gene>
<dbReference type="AlphaFoldDB" id="W7J206"/>
<comment type="caution">
    <text evidence="2">The sequence shown here is derived from an EMBL/GenBank/DDBJ whole genome shotgun (WGS) entry which is preliminary data.</text>
</comment>
<dbReference type="Proteomes" id="UP000019277">
    <property type="component" value="Unassembled WGS sequence"/>
</dbReference>
<evidence type="ECO:0000256" key="1">
    <source>
        <dbReference type="SAM" id="MobiDB-lite"/>
    </source>
</evidence>
<dbReference type="InterPro" id="IPR036894">
    <property type="entry name" value="YbaB-like_sf"/>
</dbReference>
<dbReference type="RefSeq" id="WP_035280280.1">
    <property type="nucleotide sequence ID" value="NZ_AYXG01000060.1"/>
</dbReference>